<evidence type="ECO:0000256" key="14">
    <source>
        <dbReference type="RuleBase" id="RU004165"/>
    </source>
</evidence>
<keyword evidence="7" id="KW-0862">Zinc</keyword>
<evidence type="ECO:0000313" key="15">
    <source>
        <dbReference type="EMBL" id="CAP19646.1"/>
    </source>
</evidence>
<dbReference type="GO" id="GO:0071897">
    <property type="term" value="P:DNA biosynthetic process"/>
    <property type="evidence" value="ECO:0007669"/>
    <property type="project" value="UniProtKB-KW"/>
</dbReference>
<protein>
    <recommendedName>
        <fullName evidence="13">Thymidine kinase</fullName>
        <ecNumber evidence="13">2.7.1.21</ecNumber>
    </recommendedName>
</protein>
<dbReference type="PIRSF" id="PIRSF035805">
    <property type="entry name" value="TK_cell"/>
    <property type="match status" value="1"/>
</dbReference>
<evidence type="ECO:0000256" key="2">
    <source>
        <dbReference type="ARBA" id="ARBA00022634"/>
    </source>
</evidence>
<dbReference type="InterPro" id="IPR020633">
    <property type="entry name" value="Thymidine_kinase_CS"/>
</dbReference>
<dbReference type="GO" id="GO:0046872">
    <property type="term" value="F:metal ion binding"/>
    <property type="evidence" value="ECO:0007669"/>
    <property type="project" value="UniProtKB-KW"/>
</dbReference>
<comment type="catalytic activity">
    <reaction evidence="10">
        <text>thymidine + ATP = dTMP + ADP + H(+)</text>
        <dbReference type="Rhea" id="RHEA:19129"/>
        <dbReference type="ChEBI" id="CHEBI:15378"/>
        <dbReference type="ChEBI" id="CHEBI:17748"/>
        <dbReference type="ChEBI" id="CHEBI:30616"/>
        <dbReference type="ChEBI" id="CHEBI:63528"/>
        <dbReference type="ChEBI" id="CHEBI:456216"/>
        <dbReference type="EC" id="2.7.1.21"/>
    </reaction>
    <physiologicalReaction direction="left-to-right" evidence="10">
        <dbReference type="Rhea" id="RHEA:19130"/>
    </physiologicalReaction>
</comment>
<keyword evidence="2 13" id="KW-0237">DNA synthesis</keyword>
<dbReference type="FunFam" id="3.40.50.300:FF:000761">
    <property type="entry name" value="Thymidine kinase"/>
    <property type="match status" value="1"/>
</dbReference>
<feature type="active site" description="Proton acceptor" evidence="11">
    <location>
        <position position="97"/>
    </location>
</feature>
<dbReference type="InterPro" id="IPR001267">
    <property type="entry name" value="Thymidine_kinase"/>
</dbReference>
<dbReference type="SUPFAM" id="SSF52540">
    <property type="entry name" value="P-loop containing nucleoside triphosphate hydrolases"/>
    <property type="match status" value="1"/>
</dbReference>
<evidence type="ECO:0000256" key="11">
    <source>
        <dbReference type="PIRSR" id="PIRSR035805-1"/>
    </source>
</evidence>
<dbReference type="Pfam" id="PF00265">
    <property type="entry name" value="TK"/>
    <property type="match status" value="1"/>
</dbReference>
<evidence type="ECO:0000256" key="7">
    <source>
        <dbReference type="ARBA" id="ARBA00022833"/>
    </source>
</evidence>
<dbReference type="GO" id="GO:0046104">
    <property type="term" value="P:thymidine metabolic process"/>
    <property type="evidence" value="ECO:0007669"/>
    <property type="project" value="TreeGrafter"/>
</dbReference>
<evidence type="ECO:0000256" key="1">
    <source>
        <dbReference type="ARBA" id="ARBA00007587"/>
    </source>
</evidence>
<evidence type="ECO:0000256" key="4">
    <source>
        <dbReference type="ARBA" id="ARBA00022723"/>
    </source>
</evidence>
<dbReference type="AlphaFoldDB" id="B6YPU7"/>
<evidence type="ECO:0000256" key="8">
    <source>
        <dbReference type="ARBA" id="ARBA00022840"/>
    </source>
</evidence>
<dbReference type="PROSITE" id="PS00603">
    <property type="entry name" value="TK_CELLULAR_TYPE"/>
    <property type="match status" value="1"/>
</dbReference>
<sequence>MSCVTATSQCLTAITRGHVQLILGPMFSGKTTELIRRMRRFQVANYACLIVKYAKDDRYSNQDVSTHDKQMTAGISATELTEVKKKAKKYGVIGIDEGQFFPDIVDFCEEMANAGKTVIVAALDGTFQRKPFGPILNLVPMAESVVKLKAVCMVCYKDAAFTKRLGAEKQIEVIGGSDKYMAVCRTCFSLPDKPTLTSKEVTPIRGGDLTLSRQLFTEDP</sequence>
<dbReference type="GO" id="GO:0005524">
    <property type="term" value="F:ATP binding"/>
    <property type="evidence" value="ECO:0007669"/>
    <property type="project" value="UniProtKB-KW"/>
</dbReference>
<dbReference type="InterPro" id="IPR027417">
    <property type="entry name" value="P-loop_NTPase"/>
</dbReference>
<dbReference type="EMBL" id="AM905441">
    <property type="protein sequence ID" value="CAP19646.1"/>
    <property type="molecule type" value="mRNA"/>
</dbReference>
<dbReference type="Gene3D" id="3.40.50.300">
    <property type="entry name" value="P-loop containing nucleotide triphosphate hydrolases"/>
    <property type="match status" value="1"/>
</dbReference>
<dbReference type="EC" id="2.7.1.21" evidence="13"/>
<gene>
    <name evidence="15" type="primary">thymki</name>
</gene>
<organism evidence="15">
    <name type="scientific">Suberites domuncula</name>
    <name type="common">Sponge</name>
    <dbReference type="NCBI Taxonomy" id="55567"/>
    <lineage>
        <taxon>Eukaryota</taxon>
        <taxon>Metazoa</taxon>
        <taxon>Porifera</taxon>
        <taxon>Demospongiae</taxon>
        <taxon>Heteroscleromorpha</taxon>
        <taxon>Suberitida</taxon>
        <taxon>Suberitidae</taxon>
        <taxon>Suberites</taxon>
    </lineage>
</organism>
<evidence type="ECO:0000256" key="9">
    <source>
        <dbReference type="ARBA" id="ARBA00046642"/>
    </source>
</evidence>
<evidence type="ECO:0000256" key="3">
    <source>
        <dbReference type="ARBA" id="ARBA00022679"/>
    </source>
</evidence>
<dbReference type="FunFam" id="3.30.60.20:FF:000028">
    <property type="entry name" value="Thymidine kinase"/>
    <property type="match status" value="1"/>
</dbReference>
<evidence type="ECO:0000256" key="6">
    <source>
        <dbReference type="ARBA" id="ARBA00022777"/>
    </source>
</evidence>
<feature type="binding site" evidence="12">
    <location>
        <position position="180"/>
    </location>
    <ligand>
        <name>substrate</name>
    </ligand>
</feature>
<evidence type="ECO:0000256" key="12">
    <source>
        <dbReference type="PIRSR" id="PIRSR035805-2"/>
    </source>
</evidence>
<evidence type="ECO:0000256" key="5">
    <source>
        <dbReference type="ARBA" id="ARBA00022741"/>
    </source>
</evidence>
<dbReference type="PANTHER" id="PTHR11441">
    <property type="entry name" value="THYMIDINE KINASE"/>
    <property type="match status" value="1"/>
</dbReference>
<keyword evidence="3 13" id="KW-0808">Transferase</keyword>
<evidence type="ECO:0000256" key="13">
    <source>
        <dbReference type="RuleBase" id="RU000544"/>
    </source>
</evidence>
<proteinExistence type="evidence at transcript level"/>
<comment type="similarity">
    <text evidence="1 14">Belongs to the thymidine kinase family.</text>
</comment>
<dbReference type="GO" id="GO:0004797">
    <property type="term" value="F:thymidine kinase activity"/>
    <property type="evidence" value="ECO:0007669"/>
    <property type="project" value="UniProtKB-EC"/>
</dbReference>
<name>B6YPU7_SUBDO</name>
<reference evidence="15" key="1">
    <citation type="submission" date="2007-11" db="EMBL/GenBank/DDBJ databases">
        <title>Stem cell pattern in Porifera: Effect of bacterial infection.</title>
        <authorList>
            <person name="Mueller W.E.G."/>
        </authorList>
    </citation>
    <scope>NUCLEOTIDE SEQUENCE</scope>
</reference>
<evidence type="ECO:0000256" key="10">
    <source>
        <dbReference type="ARBA" id="ARBA00048113"/>
    </source>
</evidence>
<keyword evidence="8 13" id="KW-0067">ATP-binding</keyword>
<comment type="subunit">
    <text evidence="9">Homotetramer. Tetramerization from dimerization is induced by ATP and increases catalytic efficiency due to a high affinity for thymidine. Tetramerization is inhibited by phosphorylation at Ser-13. Interacts (via the KEN box) with FZR1.</text>
</comment>
<dbReference type="PANTHER" id="PTHR11441:SF0">
    <property type="entry name" value="THYMIDINE KINASE, CYTOSOLIC"/>
    <property type="match status" value="1"/>
</dbReference>
<dbReference type="SUPFAM" id="SSF57716">
    <property type="entry name" value="Glucocorticoid receptor-like (DNA-binding domain)"/>
    <property type="match status" value="1"/>
</dbReference>
<keyword evidence="4" id="KW-0479">Metal-binding</keyword>
<keyword evidence="5 13" id="KW-0547">Nucleotide-binding</keyword>
<dbReference type="Gene3D" id="3.30.60.20">
    <property type="match status" value="1"/>
</dbReference>
<accession>B6YPU7</accession>
<keyword evidence="6 13" id="KW-0418">Kinase</keyword>